<dbReference type="Proteomes" id="UP000092666">
    <property type="component" value="Unassembled WGS sequence"/>
</dbReference>
<comment type="subcellular location">
    <subcellularLocation>
        <location evidence="1">Mitochondrion</location>
    </subcellularLocation>
</comment>
<dbReference type="InterPro" id="IPR010591">
    <property type="entry name" value="ATP11"/>
</dbReference>
<dbReference type="Pfam" id="PF06644">
    <property type="entry name" value="ATP11"/>
    <property type="match status" value="1"/>
</dbReference>
<keyword evidence="4" id="KW-0496">Mitochondrion</keyword>
<reference evidence="6 7" key="1">
    <citation type="submission" date="2013-07" db="EMBL/GenBank/DDBJ databases">
        <title>The Genome Sequence of Cryptococcus heveanensis BCC8398.</title>
        <authorList>
            <consortium name="The Broad Institute Genome Sequencing Platform"/>
            <person name="Cuomo C."/>
            <person name="Litvintseva A."/>
            <person name="Chen Y."/>
            <person name="Heitman J."/>
            <person name="Sun S."/>
            <person name="Springer D."/>
            <person name="Dromer F."/>
            <person name="Young S.K."/>
            <person name="Zeng Q."/>
            <person name="Gargeya S."/>
            <person name="Fitzgerald M."/>
            <person name="Abouelleil A."/>
            <person name="Alvarado L."/>
            <person name="Berlin A.M."/>
            <person name="Chapman S.B."/>
            <person name="Dewar J."/>
            <person name="Goldberg J."/>
            <person name="Griggs A."/>
            <person name="Gujja S."/>
            <person name="Hansen M."/>
            <person name="Howarth C."/>
            <person name="Imamovic A."/>
            <person name="Larimer J."/>
            <person name="McCowan C."/>
            <person name="Murphy C."/>
            <person name="Pearson M."/>
            <person name="Priest M."/>
            <person name="Roberts A."/>
            <person name="Saif S."/>
            <person name="Shea T."/>
            <person name="Sykes S."/>
            <person name="Wortman J."/>
            <person name="Nusbaum C."/>
            <person name="Birren B."/>
        </authorList>
    </citation>
    <scope>NUCLEOTIDE SEQUENCE [LARGE SCALE GENOMIC DNA]</scope>
    <source>
        <strain evidence="6 7">BCC8398</strain>
    </source>
</reference>
<evidence type="ECO:0000313" key="7">
    <source>
        <dbReference type="Proteomes" id="UP000092666"/>
    </source>
</evidence>
<evidence type="ECO:0000256" key="1">
    <source>
        <dbReference type="ARBA" id="ARBA00004173"/>
    </source>
</evidence>
<name>A0A1B9GXC4_9TREE</name>
<evidence type="ECO:0000313" key="6">
    <source>
        <dbReference type="EMBL" id="OCF35681.1"/>
    </source>
</evidence>
<gene>
    <name evidence="6" type="ORF">I316_02736</name>
</gene>
<feature type="region of interest" description="Disordered" evidence="5">
    <location>
        <begin position="106"/>
        <end position="187"/>
    </location>
</feature>
<dbReference type="PANTHER" id="PTHR13126:SF0">
    <property type="entry name" value="ATP SYNTHASE MITOCHONDRIAL F1 COMPLEX ASSEMBLY FACTOR 1"/>
    <property type="match status" value="1"/>
</dbReference>
<proteinExistence type="inferred from homology"/>
<dbReference type="AlphaFoldDB" id="A0A1B9GXC4"/>
<evidence type="ECO:0000256" key="2">
    <source>
        <dbReference type="ARBA" id="ARBA00009116"/>
    </source>
</evidence>
<evidence type="ECO:0000256" key="5">
    <source>
        <dbReference type="SAM" id="MobiDB-lite"/>
    </source>
</evidence>
<feature type="compositionally biased region" description="Basic and acidic residues" evidence="5">
    <location>
        <begin position="167"/>
        <end position="187"/>
    </location>
</feature>
<keyword evidence="7" id="KW-1185">Reference proteome</keyword>
<evidence type="ECO:0000256" key="3">
    <source>
        <dbReference type="ARBA" id="ARBA00022946"/>
    </source>
</evidence>
<feature type="compositionally biased region" description="Polar residues" evidence="5">
    <location>
        <begin position="126"/>
        <end position="136"/>
    </location>
</feature>
<dbReference type="EMBL" id="KI669498">
    <property type="protein sequence ID" value="OCF35681.1"/>
    <property type="molecule type" value="Genomic_DNA"/>
</dbReference>
<accession>A0A1B9GXC4</accession>
<evidence type="ECO:0000256" key="4">
    <source>
        <dbReference type="ARBA" id="ARBA00023128"/>
    </source>
</evidence>
<sequence>MSLTLARLSRQSLRPLSSSFLWSTPSTASTSRLIQTQIRCFTNSQRRSDLLNDLEKQLHPRELIERKRKEFEEKYGDKLKKRVEAEGVQDLNELKNKVLAPSVRDALKTKRTRSQSQDHVNLEDASASTAPSTTRNPGLEQQAAASKALGEATDRLSSSSGSGPSERAAKRSRTEAEQKQAEGDRSGIKPLASILNLPLLHLTPHNTNAISQIWTAYHTSHPTLSNSFLSATLPSTTYESMLSLAKQNPFFVLPLPRLSGPSGSETAAADQPAGAKAEVKTDEYEMFYLQWLFHPTPTTSIPPSSDAEPKPLPLTTSVIFTPLEEFKRNGEWAQPYLVLTHYPELSNTHSLVLMRGEISPTAAASGPAGSNDNPGFLLSQPQAQLLALALQRFYCTGMEVPGEGEKGKLEREDRGAALRGFRENPAGWDWLKLVDMAYGGLV</sequence>
<keyword evidence="3" id="KW-0809">Transit peptide</keyword>
<dbReference type="PANTHER" id="PTHR13126">
    <property type="entry name" value="CHAPERONE ATP11"/>
    <property type="match status" value="1"/>
</dbReference>
<protein>
    <submittedName>
        <fullName evidence="6">ATP synthase mitochondrial F1 complex assembly factor 1</fullName>
    </submittedName>
</protein>
<dbReference type="OrthoDB" id="16535at2759"/>
<dbReference type="GO" id="GO:0033615">
    <property type="term" value="P:mitochondrial proton-transporting ATP synthase complex assembly"/>
    <property type="evidence" value="ECO:0007669"/>
    <property type="project" value="TreeGrafter"/>
</dbReference>
<reference evidence="7" key="2">
    <citation type="submission" date="2013-12" db="EMBL/GenBank/DDBJ databases">
        <title>Evolution of pathogenesis and genome organization in the Tremellales.</title>
        <authorList>
            <person name="Cuomo C."/>
            <person name="Litvintseva A."/>
            <person name="Heitman J."/>
            <person name="Chen Y."/>
            <person name="Sun S."/>
            <person name="Springer D."/>
            <person name="Dromer F."/>
            <person name="Young S."/>
            <person name="Zeng Q."/>
            <person name="Chapman S."/>
            <person name="Gujja S."/>
            <person name="Saif S."/>
            <person name="Birren B."/>
        </authorList>
    </citation>
    <scope>NUCLEOTIDE SEQUENCE [LARGE SCALE GENOMIC DNA]</scope>
    <source>
        <strain evidence="7">BCC8398</strain>
    </source>
</reference>
<dbReference type="STRING" id="1296120.A0A1B9GXC4"/>
<organism evidence="6 7">
    <name type="scientific">Kwoniella heveanensis BCC8398</name>
    <dbReference type="NCBI Taxonomy" id="1296120"/>
    <lineage>
        <taxon>Eukaryota</taxon>
        <taxon>Fungi</taxon>
        <taxon>Dikarya</taxon>
        <taxon>Basidiomycota</taxon>
        <taxon>Agaricomycotina</taxon>
        <taxon>Tremellomycetes</taxon>
        <taxon>Tremellales</taxon>
        <taxon>Cryptococcaceae</taxon>
        <taxon>Kwoniella</taxon>
    </lineage>
</organism>
<comment type="similarity">
    <text evidence="2">Belongs to the ATP11 family.</text>
</comment>
<dbReference type="GO" id="GO:0005739">
    <property type="term" value="C:mitochondrion"/>
    <property type="evidence" value="ECO:0007669"/>
    <property type="project" value="UniProtKB-SubCell"/>
</dbReference>